<feature type="region of interest" description="Disordered" evidence="1">
    <location>
        <begin position="139"/>
        <end position="160"/>
    </location>
</feature>
<dbReference type="EMBL" id="JANWGH010000001">
    <property type="protein sequence ID" value="MCS5488884.1"/>
    <property type="molecule type" value="Genomic_DNA"/>
</dbReference>
<evidence type="ECO:0000313" key="3">
    <source>
        <dbReference type="Proteomes" id="UP001206788"/>
    </source>
</evidence>
<gene>
    <name evidence="2" type="ORF">NY014_00500</name>
</gene>
<evidence type="ECO:0000256" key="1">
    <source>
        <dbReference type="SAM" id="MobiDB-lite"/>
    </source>
</evidence>
<protein>
    <submittedName>
        <fullName evidence="2">Uncharacterized protein</fullName>
    </submittedName>
</protein>
<keyword evidence="3" id="KW-1185">Reference proteome</keyword>
<proteinExistence type="predicted"/>
<comment type="caution">
    <text evidence="2">The sequence shown here is derived from an EMBL/GenBank/DDBJ whole genome shotgun (WGS) entry which is preliminary data.</text>
</comment>
<accession>A0ABT2G0V3</accession>
<evidence type="ECO:0000313" key="2">
    <source>
        <dbReference type="EMBL" id="MCS5488884.1"/>
    </source>
</evidence>
<name>A0ABT2G0V3_9BACT</name>
<organism evidence="2 3">
    <name type="scientific">Algoriphagus limi</name>
    <dbReference type="NCBI Taxonomy" id="2975273"/>
    <lineage>
        <taxon>Bacteria</taxon>
        <taxon>Pseudomonadati</taxon>
        <taxon>Bacteroidota</taxon>
        <taxon>Cytophagia</taxon>
        <taxon>Cytophagales</taxon>
        <taxon>Cyclobacteriaceae</taxon>
        <taxon>Algoriphagus</taxon>
    </lineage>
</organism>
<sequence>MEETKELSEKEQLIESALKKILEGGDVNFKLAIWDLKMAEEKTIQYFDSNNNPNYKLDLKIVLIRRFLEILSGLGKSKDELIKLLLNRVHFKKIGGEWECVENIEQVMYNGYQGFLTDELPEIWLKSIKYDAISKEFESSESEERNGKSQLDKIKSIIRK</sequence>
<reference evidence="2 3" key="1">
    <citation type="submission" date="2022-08" db="EMBL/GenBank/DDBJ databases">
        <title>Algoriphagus sp. CAU 1643 isolated from mud.</title>
        <authorList>
            <person name="Kim W."/>
        </authorList>
    </citation>
    <scope>NUCLEOTIDE SEQUENCE [LARGE SCALE GENOMIC DNA]</scope>
    <source>
        <strain evidence="2 3">CAU 1643</strain>
    </source>
</reference>
<dbReference type="Proteomes" id="UP001206788">
    <property type="component" value="Unassembled WGS sequence"/>
</dbReference>
<dbReference type="RefSeq" id="WP_259412567.1">
    <property type="nucleotide sequence ID" value="NZ_JANWGH010000001.1"/>
</dbReference>